<protein>
    <recommendedName>
        <fullName evidence="1">F-box domain-containing protein</fullName>
    </recommendedName>
</protein>
<name>A0A067SJL3_GALM3</name>
<dbReference type="Gene3D" id="1.20.1280.50">
    <property type="match status" value="1"/>
</dbReference>
<dbReference type="PROSITE" id="PS50181">
    <property type="entry name" value="FBOX"/>
    <property type="match status" value="1"/>
</dbReference>
<dbReference type="EMBL" id="KL142398">
    <property type="protein sequence ID" value="KDR70217.1"/>
    <property type="molecule type" value="Genomic_DNA"/>
</dbReference>
<dbReference type="Proteomes" id="UP000027222">
    <property type="component" value="Unassembled WGS sequence"/>
</dbReference>
<evidence type="ECO:0000313" key="3">
    <source>
        <dbReference type="Proteomes" id="UP000027222"/>
    </source>
</evidence>
<dbReference type="InterPro" id="IPR001810">
    <property type="entry name" value="F-box_dom"/>
</dbReference>
<dbReference type="InterPro" id="IPR036047">
    <property type="entry name" value="F-box-like_dom_sf"/>
</dbReference>
<accession>A0A067SJL3</accession>
<dbReference type="Pfam" id="PF12937">
    <property type="entry name" value="F-box-like"/>
    <property type="match status" value="1"/>
</dbReference>
<dbReference type="SUPFAM" id="SSF81383">
    <property type="entry name" value="F-box domain"/>
    <property type="match status" value="1"/>
</dbReference>
<dbReference type="OrthoDB" id="2322499at2759"/>
<keyword evidence="3" id="KW-1185">Reference proteome</keyword>
<proteinExistence type="predicted"/>
<evidence type="ECO:0000259" key="1">
    <source>
        <dbReference type="PROSITE" id="PS50181"/>
    </source>
</evidence>
<gene>
    <name evidence="2" type="ORF">GALMADRAFT_892175</name>
</gene>
<sequence length="199" mass="22995">MADRIPLDVLFEICGSLESVDILQVSWTCKNWHSIMMSHSSIYLWKDARKRVPGMPDCPDDLNEPQYASLAFGKSCYFCDRTAPDLLIAWEARLRICKGCLDTHFMTKPISPPPKYNVERPYELMRHLPIMYVEKRSGTFKPLSQILRFIVVKRVQNCRICACTKKCLLRGVRRIQCSERPNGMANSIRKKAADYKISC</sequence>
<dbReference type="STRING" id="685588.A0A067SJL3"/>
<dbReference type="HOGENOM" id="CLU_1372300_0_0_1"/>
<reference evidence="3" key="1">
    <citation type="journal article" date="2014" name="Proc. Natl. Acad. Sci. U.S.A.">
        <title>Extensive sampling of basidiomycete genomes demonstrates inadequacy of the white-rot/brown-rot paradigm for wood decay fungi.</title>
        <authorList>
            <person name="Riley R."/>
            <person name="Salamov A.A."/>
            <person name="Brown D.W."/>
            <person name="Nagy L.G."/>
            <person name="Floudas D."/>
            <person name="Held B.W."/>
            <person name="Levasseur A."/>
            <person name="Lombard V."/>
            <person name="Morin E."/>
            <person name="Otillar R."/>
            <person name="Lindquist E.A."/>
            <person name="Sun H."/>
            <person name="LaButti K.M."/>
            <person name="Schmutz J."/>
            <person name="Jabbour D."/>
            <person name="Luo H."/>
            <person name="Baker S.E."/>
            <person name="Pisabarro A.G."/>
            <person name="Walton J.D."/>
            <person name="Blanchette R.A."/>
            <person name="Henrissat B."/>
            <person name="Martin F."/>
            <person name="Cullen D."/>
            <person name="Hibbett D.S."/>
            <person name="Grigoriev I.V."/>
        </authorList>
    </citation>
    <scope>NUCLEOTIDE SEQUENCE [LARGE SCALE GENOMIC DNA]</scope>
    <source>
        <strain evidence="3">CBS 339.88</strain>
    </source>
</reference>
<organism evidence="2 3">
    <name type="scientific">Galerina marginata (strain CBS 339.88)</name>
    <dbReference type="NCBI Taxonomy" id="685588"/>
    <lineage>
        <taxon>Eukaryota</taxon>
        <taxon>Fungi</taxon>
        <taxon>Dikarya</taxon>
        <taxon>Basidiomycota</taxon>
        <taxon>Agaricomycotina</taxon>
        <taxon>Agaricomycetes</taxon>
        <taxon>Agaricomycetidae</taxon>
        <taxon>Agaricales</taxon>
        <taxon>Agaricineae</taxon>
        <taxon>Strophariaceae</taxon>
        <taxon>Galerina</taxon>
    </lineage>
</organism>
<feature type="domain" description="F-box" evidence="1">
    <location>
        <begin position="1"/>
        <end position="48"/>
    </location>
</feature>
<evidence type="ECO:0000313" key="2">
    <source>
        <dbReference type="EMBL" id="KDR70217.1"/>
    </source>
</evidence>
<dbReference type="AlphaFoldDB" id="A0A067SJL3"/>